<dbReference type="EMBL" id="FOWC01000005">
    <property type="protein sequence ID" value="SFP49160.1"/>
    <property type="molecule type" value="Genomic_DNA"/>
</dbReference>
<accession>A0A1I5QSQ5</accession>
<dbReference type="STRING" id="112413.SAMN05421854_105424"/>
<evidence type="ECO:0000313" key="4">
    <source>
        <dbReference type="EMBL" id="SFP49160.1"/>
    </source>
</evidence>
<dbReference type="AlphaFoldDB" id="A0A1I5QSQ5"/>
<dbReference type="EMBL" id="JAAGNC010000158">
    <property type="protein sequence ID" value="NEC59881.1"/>
    <property type="molecule type" value="Genomic_DNA"/>
</dbReference>
<evidence type="ECO:0000313" key="6">
    <source>
        <dbReference type="Proteomes" id="UP000470404"/>
    </source>
</evidence>
<dbReference type="EMBL" id="JAAGNC010000181">
    <property type="protein sequence ID" value="NEC60876.1"/>
    <property type="molecule type" value="Genomic_DNA"/>
</dbReference>
<dbReference type="Proteomes" id="UP000199137">
    <property type="component" value="Unassembled WGS sequence"/>
</dbReference>
<reference evidence="4 5" key="1">
    <citation type="submission" date="2016-10" db="EMBL/GenBank/DDBJ databases">
        <authorList>
            <person name="de Groot N.N."/>
        </authorList>
    </citation>
    <scope>NUCLEOTIDE SEQUENCE [LARGE SCALE GENOMIC DNA]</scope>
    <source>
        <strain evidence="4 5">DSM 44637</strain>
    </source>
</reference>
<dbReference type="Proteomes" id="UP000470404">
    <property type="component" value="Unassembled WGS sequence"/>
</dbReference>
<evidence type="ECO:0000313" key="3">
    <source>
        <dbReference type="EMBL" id="NEC60876.1"/>
    </source>
</evidence>
<keyword evidence="6" id="KW-1185">Reference proteome</keyword>
<dbReference type="RefSeq" id="WP_067579491.1">
    <property type="nucleotide sequence ID" value="NZ_FOWC01000005.1"/>
</dbReference>
<keyword evidence="1" id="KW-0812">Transmembrane</keyword>
<evidence type="ECO:0000313" key="2">
    <source>
        <dbReference type="EMBL" id="NEC59881.1"/>
    </source>
</evidence>
<evidence type="ECO:0000313" key="5">
    <source>
        <dbReference type="Proteomes" id="UP000199137"/>
    </source>
</evidence>
<sequence>MIELIGVLLVVQGAGGLINRIAGSRHPSWFLQLQVLPPQLHVIASIVLLGAGVAVLFANRARNRRRG</sequence>
<name>A0A1I5QSQ5_9PSEU</name>
<organism evidence="4 5">
    <name type="scientific">Amycolatopsis rubida</name>
    <dbReference type="NCBI Taxonomy" id="112413"/>
    <lineage>
        <taxon>Bacteria</taxon>
        <taxon>Bacillati</taxon>
        <taxon>Actinomycetota</taxon>
        <taxon>Actinomycetes</taxon>
        <taxon>Pseudonocardiales</taxon>
        <taxon>Pseudonocardiaceae</taxon>
        <taxon>Amycolatopsis</taxon>
    </lineage>
</organism>
<gene>
    <name evidence="2" type="ORF">G3I59_30935</name>
    <name evidence="3" type="ORF">G3I59_36095</name>
    <name evidence="4" type="ORF">SAMN05421854_105424</name>
</gene>
<protein>
    <submittedName>
        <fullName evidence="4">Uncharacterized protein</fullName>
    </submittedName>
</protein>
<feature type="transmembrane region" description="Helical" evidence="1">
    <location>
        <begin position="40"/>
        <end position="58"/>
    </location>
</feature>
<evidence type="ECO:0000256" key="1">
    <source>
        <dbReference type="SAM" id="Phobius"/>
    </source>
</evidence>
<keyword evidence="1" id="KW-0472">Membrane</keyword>
<keyword evidence="1" id="KW-1133">Transmembrane helix</keyword>
<proteinExistence type="predicted"/>
<reference evidence="2 6" key="2">
    <citation type="submission" date="2020-01" db="EMBL/GenBank/DDBJ databases">
        <title>Insect and environment-associated Actinomycetes.</title>
        <authorList>
            <person name="Currrie C."/>
            <person name="Chevrette M."/>
            <person name="Carlson C."/>
            <person name="Stubbendieck R."/>
            <person name="Wendt-Pienkowski E."/>
        </authorList>
    </citation>
    <scope>NUCLEOTIDE SEQUENCE [LARGE SCALE GENOMIC DNA]</scope>
    <source>
        <strain evidence="2 6">SID8386</strain>
    </source>
</reference>